<dbReference type="AlphaFoldDB" id="A0A1X7LSQ2"/>
<evidence type="ECO:0000313" key="4">
    <source>
        <dbReference type="Proteomes" id="UP000193228"/>
    </source>
</evidence>
<sequence>MHTPPFPLAQPPRLKLSGDELASTGIRAVDPCCSPVKATLPGVKRRARLSELDSHLHCSIIGTCLSTHELRKLVPRFTNLDRRDASDLEIHHTAVELAIEGGAGAKALRKLLDERYAGAIRRFEKATDDFDLLKLWDEALKNGDIPPAYWALMSHPLATMPVRQKAFGELHMLSHLVGAANRADIRRLVALEEENAALKEKIERQQSRLQELSIERDRSIAALDEQTAQLRTQLGAQAARQLPADTAGLEAEVQHLRERLADADQRMALHTSRREAAEQRMQQEQDAALALRRSRDQALAQLKLVQSECDALERATVDAAAAGAAHTAHAAHGTSTRRASLDGVQGKRIVYVGGRPGSNAALKRLVEAAGGELVVHDGGVEDRKGLLAAALPGANIVVFPVDCVDHDSMNTLKRICERHGIDYHPLRTASVASFVELMARLHPEHLAQLRHAPPSSFCLRHG</sequence>
<name>A0A1X7LSQ2_9BURK</name>
<proteinExistence type="inferred from homology"/>
<dbReference type="OrthoDB" id="5296275at2"/>
<organism evidence="3 4">
    <name type="scientific">Paraburkholderia susongensis</name>
    <dbReference type="NCBI Taxonomy" id="1515439"/>
    <lineage>
        <taxon>Bacteria</taxon>
        <taxon>Pseudomonadati</taxon>
        <taxon>Pseudomonadota</taxon>
        <taxon>Betaproteobacteria</taxon>
        <taxon>Burkholderiales</taxon>
        <taxon>Burkholderiaceae</taxon>
        <taxon>Paraburkholderia</taxon>
    </lineage>
</organism>
<dbReference type="EMBL" id="FXAT01000008">
    <property type="protein sequence ID" value="SMG56159.1"/>
    <property type="molecule type" value="Genomic_DNA"/>
</dbReference>
<gene>
    <name evidence="3" type="ORF">SAMN06265784_10847</name>
</gene>
<dbReference type="Pfam" id="PF10087">
    <property type="entry name" value="DUF2325"/>
    <property type="match status" value="1"/>
</dbReference>
<dbReference type="InterPro" id="IPR016772">
    <property type="entry name" value="UCP020408"/>
</dbReference>
<evidence type="ECO:0000313" key="3">
    <source>
        <dbReference type="EMBL" id="SMG56159.1"/>
    </source>
</evidence>
<reference evidence="4" key="1">
    <citation type="submission" date="2017-04" db="EMBL/GenBank/DDBJ databases">
        <authorList>
            <person name="Varghese N."/>
            <person name="Submissions S."/>
        </authorList>
    </citation>
    <scope>NUCLEOTIDE SEQUENCE [LARGE SCALE GENOMIC DNA]</scope>
    <source>
        <strain evidence="4">LMG 29540</strain>
    </source>
</reference>
<comment type="similarity">
    <text evidence="1">Belongs to the UPF0751 family.</text>
</comment>
<evidence type="ECO:0000256" key="2">
    <source>
        <dbReference type="SAM" id="Coils"/>
    </source>
</evidence>
<feature type="coiled-coil region" evidence="2">
    <location>
        <begin position="181"/>
        <end position="315"/>
    </location>
</feature>
<keyword evidence="4" id="KW-1185">Reference proteome</keyword>
<accession>A0A1X7LSQ2</accession>
<keyword evidence="2" id="KW-0175">Coiled coil</keyword>
<dbReference type="STRING" id="1515439.SAMN06265784_10847"/>
<evidence type="ECO:0000256" key="1">
    <source>
        <dbReference type="ARBA" id="ARBA00007189"/>
    </source>
</evidence>
<dbReference type="Proteomes" id="UP000193228">
    <property type="component" value="Unassembled WGS sequence"/>
</dbReference>
<protein>
    <submittedName>
        <fullName evidence="3">Uncharacterized protein</fullName>
    </submittedName>
</protein>
<dbReference type="RefSeq" id="WP_085487507.1">
    <property type="nucleotide sequence ID" value="NZ_FXAT01000008.1"/>
</dbReference>